<sequence>MLMEANSWHLKTEFISPLPSECKLSLSTKIVDLLDGQCSQRSSGQCRFKFGHAHDAHVDGSELREPGPCERVRSLTAYDSRAQGAGEAFDRAPRAHYERRSGDFNMGCDDASSYFLSVLAWRFGVFLVLWWSRPAGWTSLTVQVQGSRWRASQAVAKLDLIILSKINTNTPPTCLLPHLKLERLNVRVYAIYDCNGAKVLIESLTPSKVPSSWRAHGRSLQGLVHIRASASAGGYLHYPSCTLGGDSKASGPSDHGNDEPRFKLHRQLGPRPGLEGEIILRFADGCLLYLNTSWSIGPDLWPAGNQPGQKHNTSDVAQYRQILSCHPAVMELLLKPRSY</sequence>
<dbReference type="Proteomes" id="UP000308600">
    <property type="component" value="Unassembled WGS sequence"/>
</dbReference>
<gene>
    <name evidence="1" type="ORF">BDN72DRAFT_853524</name>
</gene>
<dbReference type="EMBL" id="ML208264">
    <property type="protein sequence ID" value="TFK75099.1"/>
    <property type="molecule type" value="Genomic_DNA"/>
</dbReference>
<protein>
    <submittedName>
        <fullName evidence="1">Uncharacterized protein</fullName>
    </submittedName>
</protein>
<evidence type="ECO:0000313" key="1">
    <source>
        <dbReference type="EMBL" id="TFK75099.1"/>
    </source>
</evidence>
<accession>A0ACD3BAQ0</accession>
<name>A0ACD3BAQ0_9AGAR</name>
<organism evidence="1 2">
    <name type="scientific">Pluteus cervinus</name>
    <dbReference type="NCBI Taxonomy" id="181527"/>
    <lineage>
        <taxon>Eukaryota</taxon>
        <taxon>Fungi</taxon>
        <taxon>Dikarya</taxon>
        <taxon>Basidiomycota</taxon>
        <taxon>Agaricomycotina</taxon>
        <taxon>Agaricomycetes</taxon>
        <taxon>Agaricomycetidae</taxon>
        <taxon>Agaricales</taxon>
        <taxon>Pluteineae</taxon>
        <taxon>Pluteaceae</taxon>
        <taxon>Pluteus</taxon>
    </lineage>
</organism>
<evidence type="ECO:0000313" key="2">
    <source>
        <dbReference type="Proteomes" id="UP000308600"/>
    </source>
</evidence>
<reference evidence="1 2" key="1">
    <citation type="journal article" date="2019" name="Nat. Ecol. Evol.">
        <title>Megaphylogeny resolves global patterns of mushroom evolution.</title>
        <authorList>
            <person name="Varga T."/>
            <person name="Krizsan K."/>
            <person name="Foldi C."/>
            <person name="Dima B."/>
            <person name="Sanchez-Garcia M."/>
            <person name="Sanchez-Ramirez S."/>
            <person name="Szollosi G.J."/>
            <person name="Szarkandi J.G."/>
            <person name="Papp V."/>
            <person name="Albert L."/>
            <person name="Andreopoulos W."/>
            <person name="Angelini C."/>
            <person name="Antonin V."/>
            <person name="Barry K.W."/>
            <person name="Bougher N.L."/>
            <person name="Buchanan P."/>
            <person name="Buyck B."/>
            <person name="Bense V."/>
            <person name="Catcheside P."/>
            <person name="Chovatia M."/>
            <person name="Cooper J."/>
            <person name="Damon W."/>
            <person name="Desjardin D."/>
            <person name="Finy P."/>
            <person name="Geml J."/>
            <person name="Haridas S."/>
            <person name="Hughes K."/>
            <person name="Justo A."/>
            <person name="Karasinski D."/>
            <person name="Kautmanova I."/>
            <person name="Kiss B."/>
            <person name="Kocsube S."/>
            <person name="Kotiranta H."/>
            <person name="LaButti K.M."/>
            <person name="Lechner B.E."/>
            <person name="Liimatainen K."/>
            <person name="Lipzen A."/>
            <person name="Lukacs Z."/>
            <person name="Mihaltcheva S."/>
            <person name="Morgado L.N."/>
            <person name="Niskanen T."/>
            <person name="Noordeloos M.E."/>
            <person name="Ohm R.A."/>
            <person name="Ortiz-Santana B."/>
            <person name="Ovrebo C."/>
            <person name="Racz N."/>
            <person name="Riley R."/>
            <person name="Savchenko A."/>
            <person name="Shiryaev A."/>
            <person name="Soop K."/>
            <person name="Spirin V."/>
            <person name="Szebenyi C."/>
            <person name="Tomsovsky M."/>
            <person name="Tulloss R.E."/>
            <person name="Uehling J."/>
            <person name="Grigoriev I.V."/>
            <person name="Vagvolgyi C."/>
            <person name="Papp T."/>
            <person name="Martin F.M."/>
            <person name="Miettinen O."/>
            <person name="Hibbett D.S."/>
            <person name="Nagy L.G."/>
        </authorList>
    </citation>
    <scope>NUCLEOTIDE SEQUENCE [LARGE SCALE GENOMIC DNA]</scope>
    <source>
        <strain evidence="1 2">NL-1719</strain>
    </source>
</reference>
<keyword evidence="2" id="KW-1185">Reference proteome</keyword>
<proteinExistence type="predicted"/>